<dbReference type="AlphaFoldDB" id="Q0UFA3"/>
<dbReference type="GeneID" id="5976755"/>
<reference evidence="3" key="1">
    <citation type="journal article" date="2007" name="Plant Cell">
        <title>Dothideomycete-plant interactions illuminated by genome sequencing and EST analysis of the wheat pathogen Stagonospora nodorum.</title>
        <authorList>
            <person name="Hane J.K."/>
            <person name="Lowe R.G."/>
            <person name="Solomon P.S."/>
            <person name="Tan K.C."/>
            <person name="Schoch C.L."/>
            <person name="Spatafora J.W."/>
            <person name="Crous P.W."/>
            <person name="Kodira C."/>
            <person name="Birren B.W."/>
            <person name="Galagan J.E."/>
            <person name="Torriani S.F."/>
            <person name="McDonald B.A."/>
            <person name="Oliver R.P."/>
        </authorList>
    </citation>
    <scope>NUCLEOTIDE SEQUENCE [LARGE SCALE GENOMIC DNA]</scope>
    <source>
        <strain evidence="3">SN15 / ATCC MYA-4574 / FGSC 10173</strain>
    </source>
</reference>
<feature type="compositionally biased region" description="Basic and acidic residues" evidence="1">
    <location>
        <begin position="119"/>
        <end position="128"/>
    </location>
</feature>
<accession>Q0UFA3</accession>
<feature type="compositionally biased region" description="Gly residues" evidence="1">
    <location>
        <begin position="100"/>
        <end position="110"/>
    </location>
</feature>
<dbReference type="RefSeq" id="XP_001799850.1">
    <property type="nucleotide sequence ID" value="XM_001799798.1"/>
</dbReference>
<evidence type="ECO:0000256" key="1">
    <source>
        <dbReference type="SAM" id="MobiDB-lite"/>
    </source>
</evidence>
<sequence>MSRAGLGWWVSAPWLRDLREAGRQERSAAMVQHAALDPSPAGHAHALQSVANMARQSRARPAWAAAGLLRPVKAGDVGSTQALLASRLGAFSPARAANGRRGGGPAGGGATAQRSTSGRTEDSSVEQR</sequence>
<evidence type="ECO:0000313" key="3">
    <source>
        <dbReference type="Proteomes" id="UP000001055"/>
    </source>
</evidence>
<proteinExistence type="predicted"/>
<dbReference type="EMBL" id="CH445339">
    <property type="protein sequence ID" value="EAT82826.1"/>
    <property type="molecule type" value="Genomic_DNA"/>
</dbReference>
<organism evidence="2 3">
    <name type="scientific">Phaeosphaeria nodorum (strain SN15 / ATCC MYA-4574 / FGSC 10173)</name>
    <name type="common">Glume blotch fungus</name>
    <name type="synonym">Parastagonospora nodorum</name>
    <dbReference type="NCBI Taxonomy" id="321614"/>
    <lineage>
        <taxon>Eukaryota</taxon>
        <taxon>Fungi</taxon>
        <taxon>Dikarya</taxon>
        <taxon>Ascomycota</taxon>
        <taxon>Pezizomycotina</taxon>
        <taxon>Dothideomycetes</taxon>
        <taxon>Pleosporomycetidae</taxon>
        <taxon>Pleosporales</taxon>
        <taxon>Pleosporineae</taxon>
        <taxon>Phaeosphaeriaceae</taxon>
        <taxon>Parastagonospora</taxon>
    </lineage>
</organism>
<dbReference type="VEuPathDB" id="FungiDB:JI435_425040"/>
<dbReference type="Proteomes" id="UP000001055">
    <property type="component" value="Unassembled WGS sequence"/>
</dbReference>
<dbReference type="InParanoid" id="Q0UFA3"/>
<protein>
    <submittedName>
        <fullName evidence="2">Uncharacterized protein</fullName>
    </submittedName>
</protein>
<dbReference type="KEGG" id="pno:SNOG_09561"/>
<name>Q0UFA3_PHANO</name>
<gene>
    <name evidence="2" type="ORF">SNOG_09561</name>
</gene>
<feature type="region of interest" description="Disordered" evidence="1">
    <location>
        <begin position="93"/>
        <end position="128"/>
    </location>
</feature>
<evidence type="ECO:0000313" key="2">
    <source>
        <dbReference type="EMBL" id="EAT82826.1"/>
    </source>
</evidence>